<keyword evidence="3 7" id="KW-0375">Hydrogen ion transport</keyword>
<name>A0A0G0N0Y8_9BACT</name>
<dbReference type="GO" id="GO:0046933">
    <property type="term" value="F:proton-transporting ATP synthase activity, rotational mechanism"/>
    <property type="evidence" value="ECO:0007669"/>
    <property type="project" value="UniProtKB-UniRule"/>
</dbReference>
<dbReference type="GO" id="GO:0045259">
    <property type="term" value="C:proton-transporting ATP synthase complex"/>
    <property type="evidence" value="ECO:0007669"/>
    <property type="project" value="UniProtKB-KW"/>
</dbReference>
<accession>A0A0G0N0Y8</accession>
<evidence type="ECO:0000256" key="2">
    <source>
        <dbReference type="ARBA" id="ARBA00022448"/>
    </source>
</evidence>
<comment type="similarity">
    <text evidence="7">Belongs to the ATPase delta chain family.</text>
</comment>
<proteinExistence type="inferred from homology"/>
<keyword evidence="7" id="KW-1003">Cell membrane</keyword>
<dbReference type="NCBIfam" id="TIGR01145">
    <property type="entry name" value="ATP_synt_delta"/>
    <property type="match status" value="1"/>
</dbReference>
<evidence type="ECO:0000256" key="3">
    <source>
        <dbReference type="ARBA" id="ARBA00022781"/>
    </source>
</evidence>
<evidence type="ECO:0000256" key="1">
    <source>
        <dbReference type="ARBA" id="ARBA00004370"/>
    </source>
</evidence>
<dbReference type="Proteomes" id="UP000034022">
    <property type="component" value="Unassembled WGS sequence"/>
</dbReference>
<sequence length="133" mass="15271">MKIKAKQYALALLELLKDKKEKEISGCLDKFIKALIQNNQISQIDKILDFFNIYWNKEKSEIDAEVSSVEALDKHSLKEISGYIQTKSQAQKVNLIERQDKEILGGMVLKYGDKILDNSVRARLRGVKAEMLK</sequence>
<dbReference type="EMBL" id="LBUU01000003">
    <property type="protein sequence ID" value="KKQ70771.1"/>
    <property type="molecule type" value="Genomic_DNA"/>
</dbReference>
<keyword evidence="4 7" id="KW-0406">Ion transport</keyword>
<evidence type="ECO:0000256" key="5">
    <source>
        <dbReference type="ARBA" id="ARBA00023136"/>
    </source>
</evidence>
<keyword evidence="6 7" id="KW-0066">ATP synthesis</keyword>
<dbReference type="GO" id="GO:0005886">
    <property type="term" value="C:plasma membrane"/>
    <property type="evidence" value="ECO:0007669"/>
    <property type="project" value="UniProtKB-SubCell"/>
</dbReference>
<gene>
    <name evidence="7" type="primary">atpH</name>
    <name evidence="8" type="ORF">US91_C0003G0101</name>
</gene>
<comment type="caution">
    <text evidence="8">The sequence shown here is derived from an EMBL/GenBank/DDBJ whole genome shotgun (WGS) entry which is preliminary data.</text>
</comment>
<evidence type="ECO:0000256" key="6">
    <source>
        <dbReference type="ARBA" id="ARBA00023310"/>
    </source>
</evidence>
<evidence type="ECO:0000313" key="8">
    <source>
        <dbReference type="EMBL" id="KKQ70771.1"/>
    </source>
</evidence>
<evidence type="ECO:0000256" key="7">
    <source>
        <dbReference type="HAMAP-Rule" id="MF_01416"/>
    </source>
</evidence>
<keyword evidence="7" id="KW-0139">CF(1)</keyword>
<evidence type="ECO:0000313" key="9">
    <source>
        <dbReference type="Proteomes" id="UP000034022"/>
    </source>
</evidence>
<comment type="subcellular location">
    <subcellularLocation>
        <location evidence="7">Cell membrane</location>
        <topology evidence="7">Peripheral membrane protein</topology>
    </subcellularLocation>
    <subcellularLocation>
        <location evidence="1">Membrane</location>
    </subcellularLocation>
</comment>
<reference evidence="8 9" key="1">
    <citation type="journal article" date="2015" name="Nature">
        <title>rRNA introns, odd ribosomes, and small enigmatic genomes across a large radiation of phyla.</title>
        <authorList>
            <person name="Brown C.T."/>
            <person name="Hug L.A."/>
            <person name="Thomas B.C."/>
            <person name="Sharon I."/>
            <person name="Castelle C.J."/>
            <person name="Singh A."/>
            <person name="Wilkins M.J."/>
            <person name="Williams K.H."/>
            <person name="Banfield J.F."/>
        </authorList>
    </citation>
    <scope>NUCLEOTIDE SEQUENCE [LARGE SCALE GENOMIC DNA]</scope>
</reference>
<dbReference type="Pfam" id="PF00213">
    <property type="entry name" value="OSCP"/>
    <property type="match status" value="1"/>
</dbReference>
<dbReference type="PANTHER" id="PTHR11910">
    <property type="entry name" value="ATP SYNTHASE DELTA CHAIN"/>
    <property type="match status" value="1"/>
</dbReference>
<evidence type="ECO:0000256" key="4">
    <source>
        <dbReference type="ARBA" id="ARBA00023065"/>
    </source>
</evidence>
<organism evidence="8 9">
    <name type="scientific">Candidatus Falkowbacteria bacterium GW2011_GWE1_38_31</name>
    <dbReference type="NCBI Taxonomy" id="1618638"/>
    <lineage>
        <taxon>Bacteria</taxon>
        <taxon>Candidatus Falkowiibacteriota</taxon>
    </lineage>
</organism>
<keyword evidence="2 7" id="KW-0813">Transport</keyword>
<dbReference type="InterPro" id="IPR000711">
    <property type="entry name" value="ATPase_OSCP/dsu"/>
</dbReference>
<keyword evidence="5 7" id="KW-0472">Membrane</keyword>
<comment type="function">
    <text evidence="7">F(1)F(0) ATP synthase produces ATP from ADP in the presence of a proton or sodium gradient. F-type ATPases consist of two structural domains, F(1) containing the extramembraneous catalytic core and F(0) containing the membrane proton channel, linked together by a central stalk and a peripheral stalk. During catalysis, ATP synthesis in the catalytic domain of F(1) is coupled via a rotary mechanism of the central stalk subunits to proton translocation.</text>
</comment>
<protein>
    <recommendedName>
        <fullName evidence="7">ATP synthase subunit delta</fullName>
    </recommendedName>
    <alternativeName>
        <fullName evidence="7">ATP synthase F(1) sector subunit delta</fullName>
    </alternativeName>
    <alternativeName>
        <fullName evidence="7">F-type ATPase subunit delta</fullName>
        <shortName evidence="7">F-ATPase subunit delta</shortName>
    </alternativeName>
</protein>
<dbReference type="HAMAP" id="MF_01416">
    <property type="entry name" value="ATP_synth_delta_bact"/>
    <property type="match status" value="1"/>
</dbReference>
<dbReference type="AlphaFoldDB" id="A0A0G0N0Y8"/>
<comment type="function">
    <text evidence="7">This protein is part of the stalk that links CF(0) to CF(1). It either transmits conformational changes from CF(0) to CF(1) or is implicated in proton conduction.</text>
</comment>